<dbReference type="InterPro" id="IPR013103">
    <property type="entry name" value="RVT_2"/>
</dbReference>
<reference evidence="4" key="2">
    <citation type="submission" date="2025-08" db="UniProtKB">
        <authorList>
            <consortium name="RefSeq"/>
        </authorList>
    </citation>
    <scope>IDENTIFICATION</scope>
</reference>
<dbReference type="InterPro" id="IPR057670">
    <property type="entry name" value="SH3_retrovirus"/>
</dbReference>
<evidence type="ECO:0000259" key="1">
    <source>
        <dbReference type="Pfam" id="PF07727"/>
    </source>
</evidence>
<evidence type="ECO:0000259" key="2">
    <source>
        <dbReference type="Pfam" id="PF25597"/>
    </source>
</evidence>
<protein>
    <submittedName>
        <fullName evidence="4">Uncharacterized protein LOC108662776</fullName>
    </submittedName>
</protein>
<dbReference type="Pfam" id="PF07727">
    <property type="entry name" value="RVT_2"/>
    <property type="match status" value="2"/>
</dbReference>
<dbReference type="KEGG" id="tcc:108662776"/>
<dbReference type="GeneID" id="108662776"/>
<dbReference type="Gramene" id="Tc07v2_t012280.1">
    <property type="protein sequence ID" value="Tc07v2_p012280.1"/>
    <property type="gene ID" value="Tc07v2_g012280"/>
</dbReference>
<reference evidence="3" key="1">
    <citation type="journal article" date="1997" name="Nucleic Acids Res.">
        <title>tRNAscan-SE: a program for improved detection of transfer RNA genes in genomic sequence.</title>
        <authorList>
            <person name="Lowe T.M."/>
            <person name="Eddy S.R."/>
        </authorList>
    </citation>
    <scope>NUCLEOTIDE SEQUENCE [LARGE SCALE GENOMIC DNA]</scope>
    <source>
        <strain evidence="3">r\B97-61/B2</strain>
    </source>
</reference>
<accession>A0AB32WMC6</accession>
<dbReference type="Proteomes" id="UP000694886">
    <property type="component" value="Chromosome 7"/>
</dbReference>
<dbReference type="PANTHER" id="PTHR11439">
    <property type="entry name" value="GAG-POL-RELATED RETROTRANSPOSON"/>
    <property type="match status" value="1"/>
</dbReference>
<organism evidence="3 4">
    <name type="scientific">Theobroma cacao</name>
    <name type="common">Cacao</name>
    <name type="synonym">Cocoa</name>
    <dbReference type="NCBI Taxonomy" id="3641"/>
    <lineage>
        <taxon>Eukaryota</taxon>
        <taxon>Viridiplantae</taxon>
        <taxon>Streptophyta</taxon>
        <taxon>Embryophyta</taxon>
        <taxon>Tracheophyta</taxon>
        <taxon>Spermatophyta</taxon>
        <taxon>Magnoliopsida</taxon>
        <taxon>eudicotyledons</taxon>
        <taxon>Gunneridae</taxon>
        <taxon>Pentapetalae</taxon>
        <taxon>rosids</taxon>
        <taxon>malvids</taxon>
        <taxon>Malvales</taxon>
        <taxon>Malvaceae</taxon>
        <taxon>Byttnerioideae</taxon>
        <taxon>Theobroma</taxon>
    </lineage>
</organism>
<feature type="domain" description="Reverse transcriptase Ty1/copia-type" evidence="1">
    <location>
        <begin position="235"/>
        <end position="317"/>
    </location>
</feature>
<evidence type="ECO:0000313" key="3">
    <source>
        <dbReference type="Proteomes" id="UP000694886"/>
    </source>
</evidence>
<dbReference type="PANTHER" id="PTHR11439:SF503">
    <property type="entry name" value="CYSTEINE-RICH RLK (RECEPTOR-LIKE PROTEIN KINASE) 8"/>
    <property type="match status" value="1"/>
</dbReference>
<feature type="domain" description="Reverse transcriptase Ty1/copia-type" evidence="1">
    <location>
        <begin position="177"/>
        <end position="231"/>
    </location>
</feature>
<proteinExistence type="predicted"/>
<sequence>MKCGLDTNHQCHTLRYLVVCYAKVPDEKRAKFDAKVIVAVMIGYSEVTKGYRLYNIESRKIFISRDVNVEEGYFWNWKNATVQGLRNEGGTDEQQLQKQVDDDSDIEDESKAIRGTKTLEEIYSKCNLAMTKPANYMEASVDSNWKCVWMLSSETSSEGLCTDLWDRLSGDICSSGRHDTIRLLAALSVREGWKIYQLDIKSSFLNGYLKEDIYVEQPEGYVEKGSENKVNESAERIVALYVDDLLVIGPKSKCLAEFKSQMLKVFEMTDLGLMFYFLGMEFIQFSSCIMIHQTKYVHDLLKKFQMDQCKSVKTPLAARSKFCNQDESSGADERLYRNIIGSLLYLAATRLNLMYVTSLLSSYMQDPKAIHLIVAKRILRYVKGTVDFGAKYLKTESKELQGFLDNDWAGSCDDLKSTSGYCFSFGSGIELEYCHPKEQLADVFTKGLSVDRFELLMDKLQVYSARIKEILAISVFYLHSLAKLKARGLFPLYDSIKVITGRDVEFQPQ</sequence>
<feature type="domain" description="Retroviral polymerase SH3-like" evidence="2">
    <location>
        <begin position="19"/>
        <end position="80"/>
    </location>
</feature>
<dbReference type="Pfam" id="PF25597">
    <property type="entry name" value="SH3_retrovirus"/>
    <property type="match status" value="1"/>
</dbReference>
<evidence type="ECO:0000313" key="4">
    <source>
        <dbReference type="RefSeq" id="XP_017979840.1"/>
    </source>
</evidence>
<gene>
    <name evidence="4" type="primary">LOC108662776</name>
</gene>
<name>A0AB32WMC6_THECC</name>
<dbReference type="AlphaFoldDB" id="A0AB32WMC6"/>
<dbReference type="RefSeq" id="XP_017979840.1">
    <property type="nucleotide sequence ID" value="XM_018124351.1"/>
</dbReference>